<evidence type="ECO:0000313" key="1">
    <source>
        <dbReference type="EMBL" id="MCW0346371.1"/>
    </source>
</evidence>
<reference evidence="1" key="1">
    <citation type="submission" date="2022-06" db="EMBL/GenBank/DDBJ databases">
        <title>Dynamics of rice microbiomes reveals core vertical transmitted seed endophytes.</title>
        <authorList>
            <person name="Liao K."/>
            <person name="Zhang X."/>
        </authorList>
    </citation>
    <scope>NUCLEOTIDE SEQUENCE</scope>
    <source>
        <strain evidence="1">JT1-17</strain>
    </source>
</reference>
<dbReference type="EMBL" id="JANFVX010000030">
    <property type="protein sequence ID" value="MCW0346371.1"/>
    <property type="molecule type" value="Genomic_DNA"/>
</dbReference>
<gene>
    <name evidence="1" type="ORF">NB703_004464</name>
</gene>
<dbReference type="Proteomes" id="UP001208888">
    <property type="component" value="Unassembled WGS sequence"/>
</dbReference>
<sequence length="66" mass="7523">MGSGEDISQKAFELIGCIVPRLLSKQSGYRKDDLIRTLRRLGSETDDWRVRACCERAVQMLSRGLH</sequence>
<dbReference type="AlphaFoldDB" id="A0AAJ1D4S3"/>
<accession>A0AAJ1D4S3</accession>
<comment type="caution">
    <text evidence="1">The sequence shown here is derived from an EMBL/GenBank/DDBJ whole genome shotgun (WGS) entry which is preliminary data.</text>
</comment>
<name>A0AAJ1D4S3_PANAN</name>
<proteinExistence type="predicted"/>
<protein>
    <submittedName>
        <fullName evidence="1">Uncharacterized protein</fullName>
    </submittedName>
</protein>
<evidence type="ECO:0000313" key="2">
    <source>
        <dbReference type="Proteomes" id="UP001208888"/>
    </source>
</evidence>
<organism evidence="1 2">
    <name type="scientific">Pantoea ananas</name>
    <name type="common">Erwinia uredovora</name>
    <dbReference type="NCBI Taxonomy" id="553"/>
    <lineage>
        <taxon>Bacteria</taxon>
        <taxon>Pseudomonadati</taxon>
        <taxon>Pseudomonadota</taxon>
        <taxon>Gammaproteobacteria</taxon>
        <taxon>Enterobacterales</taxon>
        <taxon>Erwiniaceae</taxon>
        <taxon>Pantoea</taxon>
    </lineage>
</organism>